<evidence type="ECO:0000256" key="5">
    <source>
        <dbReference type="SAM" id="MobiDB-lite"/>
    </source>
</evidence>
<feature type="region of interest" description="Disordered" evidence="5">
    <location>
        <begin position="410"/>
        <end position="478"/>
    </location>
</feature>
<feature type="compositionally biased region" description="Polar residues" evidence="5">
    <location>
        <begin position="1010"/>
        <end position="1023"/>
    </location>
</feature>
<feature type="compositionally biased region" description="Basic and acidic residues" evidence="5">
    <location>
        <begin position="501"/>
        <end position="512"/>
    </location>
</feature>
<keyword evidence="4" id="KW-0175">Coiled coil</keyword>
<evidence type="ECO:0000256" key="1">
    <source>
        <dbReference type="ARBA" id="ARBA00022723"/>
    </source>
</evidence>
<feature type="region of interest" description="Disordered" evidence="5">
    <location>
        <begin position="303"/>
        <end position="324"/>
    </location>
</feature>
<accession>A0AAQ3JU01</accession>
<sequence>MLSVGRREDGRKGIGFVGRGMEEENELEEGEAWSGQEDDSCVDPDALSYIDEKIQDVLGHFQKDFEADVSAETLGAKFGGYGSFLPTYQRSPSNLCQPRSPQRLPNQNVKRSPYNASVKVTNQNPSVIMSSSFFKSDTLIVPPQDNKSKKEFMNKPNAQESISQHSFNKTTNGTDQKSLKVRIKVGQANTLPNNNAAIYSGLGLDISPSSSFEDSPDGSGGMSPEFQNLPDESPNSIIQVMTCFVIPGGFLLSPLQDNLFQLMEKETPIIKNSKREILYKGMPLAGTDFEDSTILWGEVKNQMETHSKSREQKARPRKIKDSEAKSDVILRREIDIGTHVGQQLPSNSSNMLLSISKNVGKKSERHLVGNTEKNDNNILDLQRKRKKALLKERLNRPGSLKDNHFDIIESTTDDGAGNSGNEVMPSSRKLNSKASILEKALGERTASNINDEKTDLHREEGRKSIEKGSDTSNNHSSGLKQMNEQKAAPANHLKANFSPFTEKKLQVKDHKSDRRKKLRVSKTNSGSFGECSKEIISEYSSATSKEKKKASHAKAGRAEKPKVLTSSKDLTGASIRDSCGTFDRDVRAEELENALDPVDVNLNSKQKTMKNRPEKETIISTQAFKEKLGGKKAESTLIPGASASRPVLAPSTCNTSAAGATVAPQAPDEDNWVCCDICQKWRILPYGTITEDLPKKWQCKLLNWLPGLNSCDVSEEETTSALRALYLAPPLENGVKSDGCHDVAPCNASLTSGMHLDNNLGLSVQEVPTVGKKKIAPKCAPDIASQSTLPHLPNSVKNDQQVSIKCGNSGGPNQFHPSEINASNKGAFGNTSRSTDLNIEKQKQKQKDKLKTNGFYSDGGSHNGKMERHLKSKGKRDVHQDDPRVPKKPKKESLQYSSKDCSTYGITPKTFEEIKCVKPEIQVASSSQEHHSLDRNGYHPKLSGLARPQLKLTSGSKQESQIQVPHTVSSPLKASRLDVGAVDAANAGASKVAKQCRQTDLHNGLHHNNVRQSTPSGPDSSSPMRKENHSLLLKEARDLKHTANRLKNEGLELESTGLYFEAALKFLYVAALMEPVNFDTSKQVEAAKMYSETAKLCEFVAHEYEKVKDMAAASLAYKCVEVAYLKAAYCRNPNASKDRHDLQAALQFLPPGESPSSSASDVDNFNNQAKNASVKGVNSPQVAGNHAISARHHHQVMRLLHYTNDLNCAFEATRKTEICITAASVSLEKNRVDCISSVRKVLDVNFHNVQGLLRLVRLSLESIGR</sequence>
<feature type="compositionally biased region" description="Basic and acidic residues" evidence="5">
    <location>
        <begin position="450"/>
        <end position="469"/>
    </location>
</feature>
<feature type="region of interest" description="Disordered" evidence="5">
    <location>
        <begin position="1"/>
        <end position="40"/>
    </location>
</feature>
<feature type="compositionally biased region" description="Basic and acidic residues" evidence="5">
    <location>
        <begin position="1"/>
        <end position="12"/>
    </location>
</feature>
<gene>
    <name evidence="7" type="ORF">Cni_G04708</name>
</gene>
<feature type="region of interest" description="Disordered" evidence="5">
    <location>
        <begin position="1002"/>
        <end position="1027"/>
    </location>
</feature>
<dbReference type="Proteomes" id="UP001327560">
    <property type="component" value="Chromosome 2"/>
</dbReference>
<feature type="domain" description="CW-type" evidence="6">
    <location>
        <begin position="666"/>
        <end position="719"/>
    </location>
</feature>
<feature type="compositionally biased region" description="Polar residues" evidence="5">
    <location>
        <begin position="811"/>
        <end position="837"/>
    </location>
</feature>
<dbReference type="InterPro" id="IPR011124">
    <property type="entry name" value="Znf_CW"/>
</dbReference>
<dbReference type="PROSITE" id="PS51050">
    <property type="entry name" value="ZF_CW"/>
    <property type="match status" value="1"/>
</dbReference>
<feature type="region of interest" description="Disordered" evidence="5">
    <location>
        <begin position="493"/>
        <end position="528"/>
    </location>
</feature>
<dbReference type="GO" id="GO:0008270">
    <property type="term" value="F:zinc ion binding"/>
    <property type="evidence" value="ECO:0007669"/>
    <property type="project" value="UniProtKB-KW"/>
</dbReference>
<keyword evidence="2" id="KW-0863">Zinc-finger</keyword>
<feature type="compositionally biased region" description="Basic residues" evidence="5">
    <location>
        <begin position="546"/>
        <end position="555"/>
    </location>
</feature>
<keyword evidence="1" id="KW-0479">Metal-binding</keyword>
<dbReference type="Pfam" id="PF24756">
    <property type="entry name" value="THD_CWZF3-5-7"/>
    <property type="match status" value="1"/>
</dbReference>
<dbReference type="InterPro" id="IPR055300">
    <property type="entry name" value="CWZF3/5/7"/>
</dbReference>
<reference evidence="7 8" key="1">
    <citation type="submission" date="2023-10" db="EMBL/GenBank/DDBJ databases">
        <title>Chromosome-scale genome assembly provides insights into flower coloration mechanisms of Canna indica.</title>
        <authorList>
            <person name="Li C."/>
        </authorList>
    </citation>
    <scope>NUCLEOTIDE SEQUENCE [LARGE SCALE GENOMIC DNA]</scope>
    <source>
        <tissue evidence="7">Flower</tissue>
    </source>
</reference>
<protein>
    <recommendedName>
        <fullName evidence="6">CW-type domain-containing protein</fullName>
    </recommendedName>
</protein>
<feature type="region of interest" description="Disordered" evidence="5">
    <location>
        <begin position="801"/>
        <end position="897"/>
    </location>
</feature>
<feature type="compositionally biased region" description="Basic and acidic residues" evidence="5">
    <location>
        <begin position="838"/>
        <end position="851"/>
    </location>
</feature>
<evidence type="ECO:0000256" key="4">
    <source>
        <dbReference type="SAM" id="Coils"/>
    </source>
</evidence>
<feature type="compositionally biased region" description="Basic and acidic residues" evidence="5">
    <location>
        <begin position="864"/>
        <end position="885"/>
    </location>
</feature>
<feature type="compositionally biased region" description="Acidic residues" evidence="5">
    <location>
        <begin position="23"/>
        <end position="40"/>
    </location>
</feature>
<organism evidence="7 8">
    <name type="scientific">Canna indica</name>
    <name type="common">Indian-shot</name>
    <dbReference type="NCBI Taxonomy" id="4628"/>
    <lineage>
        <taxon>Eukaryota</taxon>
        <taxon>Viridiplantae</taxon>
        <taxon>Streptophyta</taxon>
        <taxon>Embryophyta</taxon>
        <taxon>Tracheophyta</taxon>
        <taxon>Spermatophyta</taxon>
        <taxon>Magnoliopsida</taxon>
        <taxon>Liliopsida</taxon>
        <taxon>Zingiberales</taxon>
        <taxon>Cannaceae</taxon>
        <taxon>Canna</taxon>
    </lineage>
</organism>
<dbReference type="PANTHER" id="PTHR46524:SF7">
    <property type="entry name" value="CW-TYPE ZINC FINGER"/>
    <property type="match status" value="1"/>
</dbReference>
<dbReference type="Gene3D" id="3.30.40.100">
    <property type="match status" value="1"/>
</dbReference>
<feature type="coiled-coil region" evidence="4">
    <location>
        <begin position="1029"/>
        <end position="1056"/>
    </location>
</feature>
<evidence type="ECO:0000256" key="3">
    <source>
        <dbReference type="ARBA" id="ARBA00022833"/>
    </source>
</evidence>
<dbReference type="EMBL" id="CP136891">
    <property type="protein sequence ID" value="WOK96001.1"/>
    <property type="molecule type" value="Genomic_DNA"/>
</dbReference>
<evidence type="ECO:0000313" key="8">
    <source>
        <dbReference type="Proteomes" id="UP001327560"/>
    </source>
</evidence>
<feature type="region of interest" description="Disordered" evidence="5">
    <location>
        <begin position="541"/>
        <end position="569"/>
    </location>
</feature>
<evidence type="ECO:0000259" key="6">
    <source>
        <dbReference type="PROSITE" id="PS51050"/>
    </source>
</evidence>
<dbReference type="PANTHER" id="PTHR46524">
    <property type="entry name" value="CW-TYPE ZINC FINGER"/>
    <property type="match status" value="1"/>
</dbReference>
<evidence type="ECO:0000256" key="2">
    <source>
        <dbReference type="ARBA" id="ARBA00022771"/>
    </source>
</evidence>
<keyword evidence="8" id="KW-1185">Reference proteome</keyword>
<dbReference type="Pfam" id="PF07496">
    <property type="entry name" value="zf-CW"/>
    <property type="match status" value="1"/>
</dbReference>
<dbReference type="InterPro" id="IPR056406">
    <property type="entry name" value="THD_CWZF3/5/7"/>
</dbReference>
<keyword evidence="3" id="KW-0862">Zinc</keyword>
<proteinExistence type="predicted"/>
<dbReference type="AlphaFoldDB" id="A0AAQ3JU01"/>
<evidence type="ECO:0000313" key="7">
    <source>
        <dbReference type="EMBL" id="WOK96001.1"/>
    </source>
</evidence>
<name>A0AAQ3JU01_9LILI</name>